<keyword evidence="2" id="KW-1185">Reference proteome</keyword>
<comment type="caution">
    <text evidence="1">The sequence shown here is derived from an EMBL/GenBank/DDBJ whole genome shotgun (WGS) entry which is preliminary data.</text>
</comment>
<evidence type="ECO:0000313" key="2">
    <source>
        <dbReference type="Proteomes" id="UP000295444"/>
    </source>
</evidence>
<reference evidence="1 2" key="1">
    <citation type="submission" date="2019-03" db="EMBL/GenBank/DDBJ databases">
        <title>Genomic Encyclopedia of Type Strains, Phase IV (KMG-IV): sequencing the most valuable type-strain genomes for metagenomic binning, comparative biology and taxonomic classification.</title>
        <authorList>
            <person name="Goeker M."/>
        </authorList>
    </citation>
    <scope>NUCLEOTIDE SEQUENCE [LARGE SCALE GENOMIC DNA]</scope>
    <source>
        <strain evidence="1 2">DSM 45361</strain>
    </source>
</reference>
<accession>A0A4R6SPG9</accession>
<protein>
    <submittedName>
        <fullName evidence="1">Uncharacterized protein</fullName>
    </submittedName>
</protein>
<gene>
    <name evidence="1" type="ORF">EV186_1011935</name>
</gene>
<dbReference type="EMBL" id="SNXZ01000001">
    <property type="protein sequence ID" value="TDQ05957.1"/>
    <property type="molecule type" value="Genomic_DNA"/>
</dbReference>
<dbReference type="Proteomes" id="UP000295444">
    <property type="component" value="Unassembled WGS sequence"/>
</dbReference>
<organism evidence="1 2">
    <name type="scientific">Labedaea rhizosphaerae</name>
    <dbReference type="NCBI Taxonomy" id="598644"/>
    <lineage>
        <taxon>Bacteria</taxon>
        <taxon>Bacillati</taxon>
        <taxon>Actinomycetota</taxon>
        <taxon>Actinomycetes</taxon>
        <taxon>Pseudonocardiales</taxon>
        <taxon>Pseudonocardiaceae</taxon>
        <taxon>Labedaea</taxon>
    </lineage>
</organism>
<dbReference type="AlphaFoldDB" id="A0A4R6SPG9"/>
<name>A0A4R6SPG9_LABRH</name>
<evidence type="ECO:0000313" key="1">
    <source>
        <dbReference type="EMBL" id="TDQ05957.1"/>
    </source>
</evidence>
<proteinExistence type="predicted"/>
<sequence length="140" mass="15344">MIDEIGAHRGSYELAGEPDNTMCLPVCDCGWRDVRWFGADDAGRSAARERWARHALLENELRPPDWLVTKATILREQITELIRTSPPAALSLLADIDGWHGALLRDAVAAARAGGASWADIGEKLGMSRQAAHERFRGVA</sequence>